<dbReference type="EMBL" id="AP022873">
    <property type="protein sequence ID" value="BCB96304.1"/>
    <property type="molecule type" value="Genomic_DNA"/>
</dbReference>
<dbReference type="Proteomes" id="UP000516360">
    <property type="component" value="Chromosome"/>
</dbReference>
<dbReference type="KEGG" id="dtp:JZK55_12260"/>
<reference evidence="1 2" key="1">
    <citation type="submission" date="2020-03" db="EMBL/GenBank/DDBJ databases">
        <title>Complete genome sequences of two sulfur-disproportionating bacterial strains T55J and Mzg5.</title>
        <authorList>
            <person name="Umezawa K."/>
            <person name="Kojima H."/>
            <person name="Kato Y."/>
            <person name="Fukui M."/>
        </authorList>
    </citation>
    <scope>NUCLEOTIDE SEQUENCE [LARGE SCALE GENOMIC DNA]</scope>
    <source>
        <strain evidence="1 2">T55J</strain>
    </source>
</reference>
<gene>
    <name evidence="1" type="ORF">JZK55_12260</name>
</gene>
<evidence type="ECO:0000313" key="1">
    <source>
        <dbReference type="EMBL" id="BCB96304.1"/>
    </source>
</evidence>
<protein>
    <submittedName>
        <fullName evidence="1">Uncharacterized protein</fullName>
    </submittedName>
</protein>
<organism evidence="1 2">
    <name type="scientific">Dissulfurispira thermophila</name>
    <dbReference type="NCBI Taxonomy" id="2715679"/>
    <lineage>
        <taxon>Bacteria</taxon>
        <taxon>Pseudomonadati</taxon>
        <taxon>Nitrospirota</taxon>
        <taxon>Thermodesulfovibrionia</taxon>
        <taxon>Thermodesulfovibrionales</taxon>
        <taxon>Dissulfurispiraceae</taxon>
        <taxon>Dissulfurispira</taxon>
    </lineage>
</organism>
<name>A0A7G1H0P2_9BACT</name>
<dbReference type="AlphaFoldDB" id="A0A7G1H0P2"/>
<accession>A0A7G1H0P2</accession>
<keyword evidence="2" id="KW-1185">Reference proteome</keyword>
<proteinExistence type="predicted"/>
<evidence type="ECO:0000313" key="2">
    <source>
        <dbReference type="Proteomes" id="UP000516360"/>
    </source>
</evidence>
<sequence>MTATSNASQKIEGNKSIFDLNSLLKIAQNSKCIHFYNNNMSIFYIRTKSIHRYLHINPGIFTERSNANNLNV</sequence>